<dbReference type="Gene3D" id="3.90.930.12">
    <property type="entry name" value="Ribosomal protein L6, alpha-beta domain"/>
    <property type="match status" value="2"/>
</dbReference>
<name>A0A0J9TNM0_PLAVI</name>
<dbReference type="PRINTS" id="PR00059">
    <property type="entry name" value="RIBOSOMALL6"/>
</dbReference>
<keyword evidence="2 4" id="KW-0689">Ribosomal protein</keyword>
<evidence type="ECO:0000313" key="6">
    <source>
        <dbReference type="EMBL" id="KMZ96317.1"/>
    </source>
</evidence>
<dbReference type="InterPro" id="IPR019906">
    <property type="entry name" value="Ribosomal_uL6_bac-type"/>
</dbReference>
<proteinExistence type="inferred from homology"/>
<reference evidence="6 7" key="1">
    <citation type="submission" date="2011-09" db="EMBL/GenBank/DDBJ databases">
        <title>The Genome Sequence of Plasmodium vivax North Korean.</title>
        <authorList>
            <consortium name="The Broad Institute Genome Sequencing Platform"/>
            <consortium name="The Broad Institute Genome Sequencing Center for Infectious Disease"/>
            <person name="Neafsey D."/>
            <person name="Carlton J."/>
            <person name="Barnwell J."/>
            <person name="Collins W."/>
            <person name="Escalante A."/>
            <person name="Mullikin J."/>
            <person name="Saul A."/>
            <person name="Guigo R."/>
            <person name="Camara F."/>
            <person name="Young S.K."/>
            <person name="Zeng Q."/>
            <person name="Gargeya S."/>
            <person name="Fitzgerald M."/>
            <person name="Haas B."/>
            <person name="Abouelleil A."/>
            <person name="Alvarado L."/>
            <person name="Arachchi H.M."/>
            <person name="Berlin A."/>
            <person name="Brown A."/>
            <person name="Chapman S.B."/>
            <person name="Chen Z."/>
            <person name="Dunbar C."/>
            <person name="Freedman E."/>
            <person name="Gearin G."/>
            <person name="Gellesch M."/>
            <person name="Goldberg J."/>
            <person name="Griggs A."/>
            <person name="Gujja S."/>
            <person name="Heiman D."/>
            <person name="Howarth C."/>
            <person name="Larson L."/>
            <person name="Lui A."/>
            <person name="MacDonald P.J.P."/>
            <person name="Montmayeur A."/>
            <person name="Murphy C."/>
            <person name="Neiman D."/>
            <person name="Pearson M."/>
            <person name="Priest M."/>
            <person name="Roberts A."/>
            <person name="Saif S."/>
            <person name="Shea T."/>
            <person name="Shenoy N."/>
            <person name="Sisk P."/>
            <person name="Stolte C."/>
            <person name="Sykes S."/>
            <person name="Wortman J."/>
            <person name="Nusbaum C."/>
            <person name="Birren B."/>
        </authorList>
    </citation>
    <scope>NUCLEOTIDE SEQUENCE [LARGE SCALE GENOMIC DNA]</scope>
    <source>
        <strain evidence="6 7">North Korean</strain>
    </source>
</reference>
<dbReference type="PANTHER" id="PTHR11655:SF14">
    <property type="entry name" value="LARGE RIBOSOMAL SUBUNIT PROTEIN UL6M"/>
    <property type="match status" value="1"/>
</dbReference>
<comment type="similarity">
    <text evidence="1 4">Belongs to the universal ribosomal protein uL6 family.</text>
</comment>
<protein>
    <recommendedName>
        <fullName evidence="5">Large ribosomal subunit protein uL6 alpha-beta domain-containing protein</fullName>
    </recommendedName>
</protein>
<evidence type="ECO:0000256" key="1">
    <source>
        <dbReference type="ARBA" id="ARBA00009356"/>
    </source>
</evidence>
<dbReference type="PANTHER" id="PTHR11655">
    <property type="entry name" value="60S/50S RIBOSOMAL PROTEIN L6/L9"/>
    <property type="match status" value="1"/>
</dbReference>
<evidence type="ECO:0000259" key="5">
    <source>
        <dbReference type="Pfam" id="PF00347"/>
    </source>
</evidence>
<dbReference type="GO" id="GO:0019843">
    <property type="term" value="F:rRNA binding"/>
    <property type="evidence" value="ECO:0007669"/>
    <property type="project" value="InterPro"/>
</dbReference>
<gene>
    <name evidence="6" type="ORF">PVNG_02455</name>
</gene>
<evidence type="ECO:0000256" key="2">
    <source>
        <dbReference type="ARBA" id="ARBA00022980"/>
    </source>
</evidence>
<dbReference type="EMBL" id="KQ235637">
    <property type="protein sequence ID" value="KMZ96317.1"/>
    <property type="molecule type" value="Genomic_DNA"/>
</dbReference>
<dbReference type="InterPro" id="IPR020040">
    <property type="entry name" value="Ribosomal_uL6_a/b-dom"/>
</dbReference>
<dbReference type="AlphaFoldDB" id="A0A0J9TNM0"/>
<dbReference type="InterPro" id="IPR036789">
    <property type="entry name" value="Ribosomal_uL6-like_a/b-dom_sf"/>
</dbReference>
<evidence type="ECO:0000256" key="4">
    <source>
        <dbReference type="RuleBase" id="RU003869"/>
    </source>
</evidence>
<dbReference type="GO" id="GO:0022625">
    <property type="term" value="C:cytosolic large ribosomal subunit"/>
    <property type="evidence" value="ECO:0007669"/>
    <property type="project" value="TreeGrafter"/>
</dbReference>
<evidence type="ECO:0000313" key="7">
    <source>
        <dbReference type="Proteomes" id="UP000053239"/>
    </source>
</evidence>
<dbReference type="PIRSF" id="PIRSF002162">
    <property type="entry name" value="Ribosomal_L6"/>
    <property type="match status" value="1"/>
</dbReference>
<feature type="domain" description="Large ribosomal subunit protein uL6 alpha-beta" evidence="5">
    <location>
        <begin position="92"/>
        <end position="165"/>
    </location>
</feature>
<accession>A0A0J9TNM0</accession>
<dbReference type="SUPFAM" id="SSF56053">
    <property type="entry name" value="Ribosomal protein L6"/>
    <property type="match status" value="2"/>
</dbReference>
<keyword evidence="3 4" id="KW-0687">Ribonucleoprotein</keyword>
<dbReference type="GO" id="GO:0003735">
    <property type="term" value="F:structural constituent of ribosome"/>
    <property type="evidence" value="ECO:0007669"/>
    <property type="project" value="InterPro"/>
</dbReference>
<dbReference type="GO" id="GO:0002181">
    <property type="term" value="P:cytoplasmic translation"/>
    <property type="evidence" value="ECO:0007669"/>
    <property type="project" value="TreeGrafter"/>
</dbReference>
<dbReference type="InterPro" id="IPR000702">
    <property type="entry name" value="Ribosomal_uL6-like"/>
</dbReference>
<dbReference type="Proteomes" id="UP000053239">
    <property type="component" value="Unassembled WGS sequence"/>
</dbReference>
<organism evidence="6 7">
    <name type="scientific">Plasmodium vivax North Korean</name>
    <dbReference type="NCBI Taxonomy" id="1035514"/>
    <lineage>
        <taxon>Eukaryota</taxon>
        <taxon>Sar</taxon>
        <taxon>Alveolata</taxon>
        <taxon>Apicomplexa</taxon>
        <taxon>Aconoidasida</taxon>
        <taxon>Haemosporida</taxon>
        <taxon>Plasmodiidae</taxon>
        <taxon>Plasmodium</taxon>
        <taxon>Plasmodium (Plasmodium)</taxon>
    </lineage>
</organism>
<dbReference type="Pfam" id="PF00347">
    <property type="entry name" value="Ribosomal_L6"/>
    <property type="match status" value="1"/>
</dbReference>
<sequence length="184" mass="20147">MSRIGDRRLTIPEGVELSITDSELLFKKGIKERRIKYDSTVVKVSLESSVLSFSRANSSKFSNMMQGTLNSLSLGAIVGLTKGFQKKLIIEGVGYKGVKKDSSLVLSLGYSKDIILNIPGDIELQTSSSGKDLTLSSHNKEVLGEFIALIKKQRPVEPYKGKGIRIEGEVILRKQGKTSEGSKK</sequence>
<evidence type="ECO:0000256" key="3">
    <source>
        <dbReference type="ARBA" id="ARBA00023274"/>
    </source>
</evidence>